<dbReference type="Pfam" id="PF13521">
    <property type="entry name" value="AAA_28"/>
    <property type="match status" value="1"/>
</dbReference>
<evidence type="ECO:0000313" key="3">
    <source>
        <dbReference type="Proteomes" id="UP000076088"/>
    </source>
</evidence>
<evidence type="ECO:0000313" key="2">
    <source>
        <dbReference type="EMBL" id="AMU91130.1"/>
    </source>
</evidence>
<dbReference type="Gene3D" id="3.40.50.620">
    <property type="entry name" value="HUPs"/>
    <property type="match status" value="1"/>
</dbReference>
<dbReference type="EMBL" id="CP013344">
    <property type="protein sequence ID" value="AMU91130.1"/>
    <property type="molecule type" value="Genomic_DNA"/>
</dbReference>
<organism evidence="2 3">
    <name type="scientific">Sphingopyxis macrogoltabida</name>
    <name type="common">Sphingomonas macrogoltabidus</name>
    <dbReference type="NCBI Taxonomy" id="33050"/>
    <lineage>
        <taxon>Bacteria</taxon>
        <taxon>Pseudomonadati</taxon>
        <taxon>Pseudomonadota</taxon>
        <taxon>Alphaproteobacteria</taxon>
        <taxon>Sphingomonadales</taxon>
        <taxon>Sphingomonadaceae</taxon>
        <taxon>Sphingopyxis</taxon>
    </lineage>
</organism>
<dbReference type="SUPFAM" id="SSF52374">
    <property type="entry name" value="Nucleotidylyl transferase"/>
    <property type="match status" value="1"/>
</dbReference>
<dbReference type="PANTHER" id="PTHR37512:SF1">
    <property type="entry name" value="NADR_TTD14 AAA DOMAIN-CONTAINING PROTEIN"/>
    <property type="match status" value="1"/>
</dbReference>
<reference evidence="2 3" key="2">
    <citation type="journal article" date="2016" name="Genome Announc.">
        <title>Complete Genome Sequence of Sphingopyxis macrogoltabida Strain 203N (NBRC 111659), a Polyethylene Glycol Degrader.</title>
        <authorList>
            <person name="Ohtsubo Y."/>
            <person name="Nonoyama S."/>
            <person name="Nagata Y."/>
            <person name="Numata M."/>
            <person name="Tsuchikane K."/>
            <person name="Hosoyama A."/>
            <person name="Yamazoe A."/>
            <person name="Tsuda M."/>
            <person name="Fujita N."/>
            <person name="Kawai F."/>
        </authorList>
    </citation>
    <scope>NUCLEOTIDE SEQUENCE [LARGE SCALE GENOMIC DNA]</scope>
    <source>
        <strain evidence="2 3">203N</strain>
    </source>
</reference>
<dbReference type="InterPro" id="IPR014729">
    <property type="entry name" value="Rossmann-like_a/b/a_fold"/>
</dbReference>
<dbReference type="InterPro" id="IPR038727">
    <property type="entry name" value="NadR/Ttd14_AAA_dom"/>
</dbReference>
<evidence type="ECO:0000259" key="1">
    <source>
        <dbReference type="Pfam" id="PF13521"/>
    </source>
</evidence>
<dbReference type="SUPFAM" id="SSF52540">
    <property type="entry name" value="P-loop containing nucleoside triphosphate hydrolases"/>
    <property type="match status" value="1"/>
</dbReference>
<dbReference type="Proteomes" id="UP000076088">
    <property type="component" value="Chromosome"/>
</dbReference>
<accession>A0AAC9FG95</accession>
<gene>
    <name evidence="2" type="ORF">ATM17_19135</name>
</gene>
<dbReference type="RefSeq" id="WP_054731059.1">
    <property type="nucleotide sequence ID" value="NZ_CP009429.1"/>
</dbReference>
<sequence length="323" mass="35757">MTTGFLLGKFLPLHAGHQLLIETARPMVDRLTILVCSLPDDPVAGNLRLQWVRDLYPDCDVVGHSAIVPQEPAEHPDFWVIWADIVRAAHPDPIDLVFASEPYGEELAAQVGARFVPVDIDRTAIPVSGTAVRGDPATGWRWLAEPVRAHYRRRIVLHGPESVGKSSLGSRLARHFDTVLMPEYGRTYCEAFGTALDADDLRRIFAGHIAMDAALRRHAGPLMIADTDPLMTQAWAIMLLGARLPEIDAWADVADLYLVPALDLPWKDDGTRLFGNDVARRQFMDVAIGELERRRLRWARVEGEGDARLDSALAAIQTAGLTE</sequence>
<dbReference type="AlphaFoldDB" id="A0AAC9FG95"/>
<dbReference type="InterPro" id="IPR052735">
    <property type="entry name" value="NAD_biosynth-regulator"/>
</dbReference>
<dbReference type="Gene3D" id="3.40.50.300">
    <property type="entry name" value="P-loop containing nucleotide triphosphate hydrolases"/>
    <property type="match status" value="1"/>
</dbReference>
<name>A0AAC9FG95_SPHMC</name>
<dbReference type="GO" id="GO:0003824">
    <property type="term" value="F:catalytic activity"/>
    <property type="evidence" value="ECO:0007669"/>
    <property type="project" value="InterPro"/>
</dbReference>
<dbReference type="PANTHER" id="PTHR37512">
    <property type="entry name" value="TRIFUNCTIONAL NAD BIOSYNTHESIS/REGULATOR PROTEIN NADR"/>
    <property type="match status" value="1"/>
</dbReference>
<reference evidence="3" key="1">
    <citation type="submission" date="2015-11" db="EMBL/GenBank/DDBJ databases">
        <title>Complete genome sequence of a polyethylene-glycol degrader Sphingopyxis macrogoltabida 203N (NBRC 111659).</title>
        <authorList>
            <person name="Yoshiyuki O."/>
            <person name="Shouta N."/>
            <person name="Nagata Y."/>
            <person name="Numata M."/>
            <person name="Tsuchikane K."/>
            <person name="Hosoyama A."/>
            <person name="Yamazoe A."/>
            <person name="Tsuda M."/>
            <person name="Fujita N."/>
            <person name="Kawai F."/>
        </authorList>
    </citation>
    <scope>NUCLEOTIDE SEQUENCE [LARGE SCALE GENOMIC DNA]</scope>
    <source>
        <strain evidence="3">203N</strain>
    </source>
</reference>
<keyword evidence="3" id="KW-1185">Reference proteome</keyword>
<protein>
    <recommendedName>
        <fullName evidence="1">NadR/Ttd14 AAA domain-containing protein</fullName>
    </recommendedName>
</protein>
<dbReference type="InterPro" id="IPR027417">
    <property type="entry name" value="P-loop_NTPase"/>
</dbReference>
<dbReference type="NCBIfam" id="TIGR00125">
    <property type="entry name" value="cyt_tran_rel"/>
    <property type="match status" value="1"/>
</dbReference>
<feature type="domain" description="NadR/Ttd14 AAA" evidence="1">
    <location>
        <begin position="154"/>
        <end position="306"/>
    </location>
</feature>
<proteinExistence type="predicted"/>
<dbReference type="KEGG" id="smaz:LH19_18570"/>
<dbReference type="InterPro" id="IPR004821">
    <property type="entry name" value="Cyt_trans-like"/>
</dbReference>